<dbReference type="SUPFAM" id="SSF53335">
    <property type="entry name" value="S-adenosyl-L-methionine-dependent methyltransferases"/>
    <property type="match status" value="1"/>
</dbReference>
<dbReference type="OrthoDB" id="411251at2759"/>
<accession>A0A0M0LQV6</accession>
<feature type="domain" description="Methyltransferase FkbM" evidence="2">
    <location>
        <begin position="164"/>
        <end position="362"/>
    </location>
</feature>
<dbReference type="EMBL" id="JWZX01000236">
    <property type="protein sequence ID" value="KOO53419.1"/>
    <property type="molecule type" value="Genomic_DNA"/>
</dbReference>
<dbReference type="Pfam" id="PF05050">
    <property type="entry name" value="Methyltransf_21"/>
    <property type="match status" value="1"/>
</dbReference>
<dbReference type="PANTHER" id="PTHR34203">
    <property type="entry name" value="METHYLTRANSFERASE, FKBM FAMILY PROTEIN"/>
    <property type="match status" value="1"/>
</dbReference>
<evidence type="ECO:0000256" key="1">
    <source>
        <dbReference type="SAM" id="SignalP"/>
    </source>
</evidence>
<dbReference type="Proteomes" id="UP000037460">
    <property type="component" value="Unassembled WGS sequence"/>
</dbReference>
<feature type="signal peptide" evidence="1">
    <location>
        <begin position="1"/>
        <end position="19"/>
    </location>
</feature>
<sequence>MVIILALVHPFFLYFPVKPEEMREVKATTQTPSAAVVVDLGLPSGWRQHVAPNQVPDRCADCNPRHKGKCFDQRYPVGTLCNMAECCSCAFCRSGPHTTWSTPDGVVLESLTTATEPPFVYVFNPLDKDMLYIRERLVVEPDLTRIWMNSTRECCAAPGGLVVDVGSNFGWYAMLSLSLGCSVVAFEPVRAYQDVIRLAVHLNGASFAKRLTVYGNAVLDKPGNFSMIVPLAGAARPPDTATTRWAAHVAGGGGKPSLYSHKRTHMGIAALLGPRGRLAVKDVAESTADTLTYRQPVTTVRIDAVLKQPLCMLKIDIEGLEPQALSSAAHLLSLHPVRVVQLEVTRKRPQTCANVRMLRNLLLLGFDLYMVPHTTACSNDKCVQEHRALSVASLLSERLAPGWRPATGIVPSTLDTVHALAAAEAFKLFQDVVVYSWNLVGYQRAGRGPLGWVLPELPLPHALAASCRAAQRCEDVETLSRQDQLACAMSACMSVRKDRAVCANEPKEPWIAHAARVGRPRRPRERTARWIAKNSMGKWTHGHETYM</sequence>
<reference evidence="4" key="1">
    <citation type="journal article" date="2015" name="PLoS Genet.">
        <title>Genome Sequence and Transcriptome Analyses of Chrysochromulina tobin: Metabolic Tools for Enhanced Algal Fitness in the Prominent Order Prymnesiales (Haptophyceae).</title>
        <authorList>
            <person name="Hovde B.T."/>
            <person name="Deodato C.R."/>
            <person name="Hunsperger H.M."/>
            <person name="Ryken S.A."/>
            <person name="Yost W."/>
            <person name="Jha R.K."/>
            <person name="Patterson J."/>
            <person name="Monnat R.J. Jr."/>
            <person name="Barlow S.B."/>
            <person name="Starkenburg S.R."/>
            <person name="Cattolico R.A."/>
        </authorList>
    </citation>
    <scope>NUCLEOTIDE SEQUENCE</scope>
    <source>
        <strain evidence="4">CCMP291</strain>
    </source>
</reference>
<evidence type="ECO:0000259" key="2">
    <source>
        <dbReference type="Pfam" id="PF05050"/>
    </source>
</evidence>
<name>A0A0M0LQV6_9EUKA</name>
<dbReference type="Gene3D" id="3.40.50.150">
    <property type="entry name" value="Vaccinia Virus protein VP39"/>
    <property type="match status" value="1"/>
</dbReference>
<dbReference type="InterPro" id="IPR006342">
    <property type="entry name" value="FkbM_mtfrase"/>
</dbReference>
<comment type="caution">
    <text evidence="3">The sequence shown here is derived from an EMBL/GenBank/DDBJ whole genome shotgun (WGS) entry which is preliminary data.</text>
</comment>
<gene>
    <name evidence="3" type="ORF">Ctob_014650</name>
</gene>
<evidence type="ECO:0000313" key="3">
    <source>
        <dbReference type="EMBL" id="KOO53419.1"/>
    </source>
</evidence>
<organism evidence="3 4">
    <name type="scientific">Chrysochromulina tobinii</name>
    <dbReference type="NCBI Taxonomy" id="1460289"/>
    <lineage>
        <taxon>Eukaryota</taxon>
        <taxon>Haptista</taxon>
        <taxon>Haptophyta</taxon>
        <taxon>Prymnesiophyceae</taxon>
        <taxon>Prymnesiales</taxon>
        <taxon>Chrysochromulinaceae</taxon>
        <taxon>Chrysochromulina</taxon>
    </lineage>
</organism>
<dbReference type="InterPro" id="IPR029063">
    <property type="entry name" value="SAM-dependent_MTases_sf"/>
</dbReference>
<dbReference type="AlphaFoldDB" id="A0A0M0LQV6"/>
<proteinExistence type="predicted"/>
<keyword evidence="1" id="KW-0732">Signal</keyword>
<protein>
    <recommendedName>
        <fullName evidence="2">Methyltransferase FkbM domain-containing protein</fullName>
    </recommendedName>
</protein>
<keyword evidence="4" id="KW-1185">Reference proteome</keyword>
<dbReference type="InterPro" id="IPR052514">
    <property type="entry name" value="SAM-dependent_MTase"/>
</dbReference>
<feature type="chain" id="PRO_5005603495" description="Methyltransferase FkbM domain-containing protein" evidence="1">
    <location>
        <begin position="20"/>
        <end position="547"/>
    </location>
</feature>
<evidence type="ECO:0000313" key="4">
    <source>
        <dbReference type="Proteomes" id="UP000037460"/>
    </source>
</evidence>
<dbReference type="PANTHER" id="PTHR34203:SF13">
    <property type="entry name" value="EXPRESSED PROTEIN"/>
    <property type="match status" value="1"/>
</dbReference>